<dbReference type="Pfam" id="PF01925">
    <property type="entry name" value="TauE"/>
    <property type="match status" value="1"/>
</dbReference>
<dbReference type="GO" id="GO:0005886">
    <property type="term" value="C:plasma membrane"/>
    <property type="evidence" value="ECO:0007669"/>
    <property type="project" value="UniProtKB-SubCell"/>
</dbReference>
<keyword evidence="5 8" id="KW-0812">Transmembrane</keyword>
<dbReference type="InterPro" id="IPR052017">
    <property type="entry name" value="TSUP"/>
</dbReference>
<dbReference type="EMBL" id="JALP01000174">
    <property type="protein sequence ID" value="THG90104.1"/>
    <property type="molecule type" value="Genomic_DNA"/>
</dbReference>
<keyword evidence="7 8" id="KW-0472">Membrane</keyword>
<dbReference type="STRING" id="1218173.BALCAV_0200620"/>
<name>A0A094WN60_ALKAL</name>
<evidence type="ECO:0000256" key="2">
    <source>
        <dbReference type="ARBA" id="ARBA00009142"/>
    </source>
</evidence>
<gene>
    <name evidence="10" type="ORF">AJ85_13365</name>
    <name evidence="9" type="ORF">BALCAV_0200620</name>
</gene>
<comment type="similarity">
    <text evidence="2 8">Belongs to the 4-toluene sulfonate uptake permease (TSUP) (TC 2.A.102) family.</text>
</comment>
<reference evidence="9 11" key="1">
    <citation type="journal article" date="2014" name="Genome Announc.">
        <title>Draft Genome Sequence of Bacillus alcalophilus AV1934, a Classic Alkaliphile Isolated from Human Feces in 1934.</title>
        <authorList>
            <person name="Attie O."/>
            <person name="Jayaprakash A."/>
            <person name="Shah H."/>
            <person name="Paulsen I.T."/>
            <person name="Morino M."/>
            <person name="Takahashi Y."/>
            <person name="Narumi I."/>
            <person name="Sachidanandam R."/>
            <person name="Satoh K."/>
            <person name="Ito M."/>
            <person name="Krulwich T.A."/>
        </authorList>
    </citation>
    <scope>NUCLEOTIDE SEQUENCE [LARGE SCALE GENOMIC DNA]</scope>
    <source>
        <strain evidence="9 11">AV1934</strain>
    </source>
</reference>
<feature type="transmembrane region" description="Helical" evidence="8">
    <location>
        <begin position="169"/>
        <end position="187"/>
    </location>
</feature>
<comment type="caution">
    <text evidence="9">The sequence shown here is derived from an EMBL/GenBank/DDBJ whole genome shotgun (WGS) entry which is preliminary data.</text>
</comment>
<feature type="transmembrane region" description="Helical" evidence="8">
    <location>
        <begin position="71"/>
        <end position="91"/>
    </location>
</feature>
<comment type="subcellular location">
    <subcellularLocation>
        <location evidence="1 8">Cell membrane</location>
        <topology evidence="1 8">Multi-pass membrane protein</topology>
    </subcellularLocation>
</comment>
<dbReference type="InterPro" id="IPR002781">
    <property type="entry name" value="TM_pro_TauE-like"/>
</dbReference>
<evidence type="ECO:0000256" key="8">
    <source>
        <dbReference type="RuleBase" id="RU363041"/>
    </source>
</evidence>
<accession>A0A094WN60</accession>
<keyword evidence="3" id="KW-0813">Transport</keyword>
<dbReference type="AlphaFoldDB" id="A0A094WN60"/>
<sequence>MFELLMIFMIVFVGSFIQGVSGFGFGLIAMGLLPYLFTLKDSTLLVMALTVFLTLRILISHYRALDLKGLMLILMAAIVGRVGGFFVLTNFGELDILKSWLGFVLLAMVVYMLLNKKPQKVNQQPSKILTVTLGVVGGFVGGVFAVGGPFFVFYFLMVYADKLKYNANLQAVFFVTSILTVTAHGFNGDFHSSFFVYFAVGLVAVLLGVSLGIRSFSKLPANTIRYVAMIIVACSALNLMFFS</sequence>
<dbReference type="EMBL" id="ALPT02000001">
    <property type="protein sequence ID" value="KGA99189.1"/>
    <property type="molecule type" value="Genomic_DNA"/>
</dbReference>
<evidence type="ECO:0000256" key="6">
    <source>
        <dbReference type="ARBA" id="ARBA00022989"/>
    </source>
</evidence>
<dbReference type="Proteomes" id="UP000002754">
    <property type="component" value="Unassembled WGS sequence"/>
</dbReference>
<dbReference type="RefSeq" id="WP_003320439.1">
    <property type="nucleotide sequence ID" value="NZ_ALPT02000001.1"/>
</dbReference>
<feature type="transmembrane region" description="Helical" evidence="8">
    <location>
        <begin position="194"/>
        <end position="217"/>
    </location>
</feature>
<evidence type="ECO:0000256" key="1">
    <source>
        <dbReference type="ARBA" id="ARBA00004651"/>
    </source>
</evidence>
<evidence type="ECO:0000256" key="4">
    <source>
        <dbReference type="ARBA" id="ARBA00022475"/>
    </source>
</evidence>
<feature type="transmembrane region" description="Helical" evidence="8">
    <location>
        <begin position="135"/>
        <end position="157"/>
    </location>
</feature>
<dbReference type="PANTHER" id="PTHR30269">
    <property type="entry name" value="TRANSMEMBRANE PROTEIN YFCA"/>
    <property type="match status" value="1"/>
</dbReference>
<evidence type="ECO:0000313" key="9">
    <source>
        <dbReference type="EMBL" id="KGA99189.1"/>
    </source>
</evidence>
<evidence type="ECO:0000256" key="7">
    <source>
        <dbReference type="ARBA" id="ARBA00023136"/>
    </source>
</evidence>
<keyword evidence="4 8" id="KW-1003">Cell membrane</keyword>
<protein>
    <recommendedName>
        <fullName evidence="8">Probable membrane transporter protein</fullName>
    </recommendedName>
</protein>
<proteinExistence type="inferred from homology"/>
<feature type="transmembrane region" description="Helical" evidence="8">
    <location>
        <begin position="97"/>
        <end position="114"/>
    </location>
</feature>
<dbReference type="Proteomes" id="UP000297014">
    <property type="component" value="Unassembled WGS sequence"/>
</dbReference>
<dbReference type="PANTHER" id="PTHR30269:SF37">
    <property type="entry name" value="MEMBRANE TRANSPORTER PROTEIN"/>
    <property type="match status" value="1"/>
</dbReference>
<keyword evidence="6 8" id="KW-1133">Transmembrane helix</keyword>
<dbReference type="eggNOG" id="COG0730">
    <property type="taxonomic scope" value="Bacteria"/>
</dbReference>
<evidence type="ECO:0000313" key="11">
    <source>
        <dbReference type="Proteomes" id="UP000002754"/>
    </source>
</evidence>
<feature type="transmembrane region" description="Helical" evidence="8">
    <location>
        <begin position="7"/>
        <end position="36"/>
    </location>
</feature>
<evidence type="ECO:0000256" key="3">
    <source>
        <dbReference type="ARBA" id="ARBA00022448"/>
    </source>
</evidence>
<keyword evidence="11" id="KW-1185">Reference proteome</keyword>
<evidence type="ECO:0000256" key="5">
    <source>
        <dbReference type="ARBA" id="ARBA00022692"/>
    </source>
</evidence>
<evidence type="ECO:0000313" key="10">
    <source>
        <dbReference type="EMBL" id="THG90104.1"/>
    </source>
</evidence>
<organism evidence="9 11">
    <name type="scientific">Alkalihalobacillus alcalophilus ATCC 27647 = CGMCC 1.3604</name>
    <dbReference type="NCBI Taxonomy" id="1218173"/>
    <lineage>
        <taxon>Bacteria</taxon>
        <taxon>Bacillati</taxon>
        <taxon>Bacillota</taxon>
        <taxon>Bacilli</taxon>
        <taxon>Bacillales</taxon>
        <taxon>Bacillaceae</taxon>
        <taxon>Alkalihalobacillus</taxon>
    </lineage>
</organism>
<reference evidence="10 12" key="2">
    <citation type="submission" date="2014-01" db="EMBL/GenBank/DDBJ databases">
        <title>Draft genome sequencing of Bacillus alcalophilus CGMCC 1.3604.</title>
        <authorList>
            <person name="Yang J."/>
            <person name="Diao L."/>
            <person name="Yang S."/>
        </authorList>
    </citation>
    <scope>NUCLEOTIDE SEQUENCE [LARGE SCALE GENOMIC DNA]</scope>
    <source>
        <strain evidence="10 12">CGMCC 1.3604</strain>
    </source>
</reference>
<evidence type="ECO:0000313" key="12">
    <source>
        <dbReference type="Proteomes" id="UP000297014"/>
    </source>
</evidence>
<feature type="transmembrane region" description="Helical" evidence="8">
    <location>
        <begin position="223"/>
        <end position="242"/>
    </location>
</feature>
<feature type="transmembrane region" description="Helical" evidence="8">
    <location>
        <begin position="42"/>
        <end position="59"/>
    </location>
</feature>